<feature type="compositionally biased region" description="Acidic residues" evidence="7">
    <location>
        <begin position="958"/>
        <end position="968"/>
    </location>
</feature>
<feature type="compositionally biased region" description="Basic and acidic residues" evidence="7">
    <location>
        <begin position="1013"/>
        <end position="1025"/>
    </location>
</feature>
<feature type="compositionally biased region" description="Low complexity" evidence="7">
    <location>
        <begin position="867"/>
        <end position="878"/>
    </location>
</feature>
<feature type="compositionally biased region" description="Low complexity" evidence="7">
    <location>
        <begin position="976"/>
        <end position="994"/>
    </location>
</feature>
<dbReference type="STRING" id="1230097.A0A423WUZ9"/>
<dbReference type="Pfam" id="PF00172">
    <property type="entry name" value="Zn_clus"/>
    <property type="match status" value="1"/>
</dbReference>
<protein>
    <recommendedName>
        <fullName evidence="8">Zn(2)-C6 fungal-type domain-containing protein</fullName>
    </recommendedName>
</protein>
<dbReference type="InterPro" id="IPR001138">
    <property type="entry name" value="Zn2Cys6_DnaBD"/>
</dbReference>
<feature type="compositionally biased region" description="Polar residues" evidence="7">
    <location>
        <begin position="124"/>
        <end position="142"/>
    </location>
</feature>
<dbReference type="Gene3D" id="4.10.240.10">
    <property type="entry name" value="Zn(2)-C6 fungal-type DNA-binding domain"/>
    <property type="match status" value="1"/>
</dbReference>
<accession>A0A423WUZ9</accession>
<feature type="region of interest" description="Disordered" evidence="7">
    <location>
        <begin position="867"/>
        <end position="908"/>
    </location>
</feature>
<dbReference type="PANTHER" id="PTHR37534">
    <property type="entry name" value="TRANSCRIPTIONAL ACTIVATOR PROTEIN UGA3"/>
    <property type="match status" value="1"/>
</dbReference>
<evidence type="ECO:0000259" key="8">
    <source>
        <dbReference type="PROSITE" id="PS50048"/>
    </source>
</evidence>
<feature type="domain" description="Zn(2)-C6 fungal-type" evidence="8">
    <location>
        <begin position="193"/>
        <end position="221"/>
    </location>
</feature>
<feature type="region of interest" description="Disordered" evidence="7">
    <location>
        <begin position="415"/>
        <end position="448"/>
    </location>
</feature>
<proteinExistence type="predicted"/>
<comment type="subcellular location">
    <subcellularLocation>
        <location evidence="1">Nucleus</location>
    </subcellularLocation>
</comment>
<dbReference type="Proteomes" id="UP000285146">
    <property type="component" value="Unassembled WGS sequence"/>
</dbReference>
<keyword evidence="2" id="KW-0862">Zinc</keyword>
<keyword evidence="4" id="KW-0238">DNA-binding</keyword>
<keyword evidence="5" id="KW-0804">Transcription</keyword>
<dbReference type="GO" id="GO:0000976">
    <property type="term" value="F:transcription cis-regulatory region binding"/>
    <property type="evidence" value="ECO:0007669"/>
    <property type="project" value="TreeGrafter"/>
</dbReference>
<reference evidence="9 10" key="1">
    <citation type="submission" date="2015-09" db="EMBL/GenBank/DDBJ databases">
        <title>Host preference determinants of Valsa canker pathogens revealed by comparative genomics.</title>
        <authorList>
            <person name="Yin Z."/>
            <person name="Huang L."/>
        </authorList>
    </citation>
    <scope>NUCLEOTIDE SEQUENCE [LARGE SCALE GENOMIC DNA]</scope>
    <source>
        <strain evidence="9 10">SXYLt</strain>
    </source>
</reference>
<feature type="region of interest" description="Disordered" evidence="7">
    <location>
        <begin position="25"/>
        <end position="182"/>
    </location>
</feature>
<dbReference type="GO" id="GO:0008270">
    <property type="term" value="F:zinc ion binding"/>
    <property type="evidence" value="ECO:0007669"/>
    <property type="project" value="InterPro"/>
</dbReference>
<keyword evidence="10" id="KW-1185">Reference proteome</keyword>
<comment type="caution">
    <text evidence="9">The sequence shown here is derived from an EMBL/GenBank/DDBJ whole genome shotgun (WGS) entry which is preliminary data.</text>
</comment>
<dbReference type="GO" id="GO:0005634">
    <property type="term" value="C:nucleus"/>
    <property type="evidence" value="ECO:0007669"/>
    <property type="project" value="UniProtKB-SubCell"/>
</dbReference>
<evidence type="ECO:0000256" key="1">
    <source>
        <dbReference type="ARBA" id="ARBA00004123"/>
    </source>
</evidence>
<dbReference type="SMART" id="SM00066">
    <property type="entry name" value="GAL4"/>
    <property type="match status" value="1"/>
</dbReference>
<dbReference type="Pfam" id="PF11951">
    <property type="entry name" value="Fungal_trans_2"/>
    <property type="match status" value="1"/>
</dbReference>
<dbReference type="SUPFAM" id="SSF57701">
    <property type="entry name" value="Zn2/Cys6 DNA-binding domain"/>
    <property type="match status" value="1"/>
</dbReference>
<evidence type="ECO:0000256" key="6">
    <source>
        <dbReference type="ARBA" id="ARBA00023242"/>
    </source>
</evidence>
<feature type="compositionally biased region" description="Low complexity" evidence="7">
    <location>
        <begin position="893"/>
        <end position="908"/>
    </location>
</feature>
<name>A0A423WUZ9_9PEZI</name>
<dbReference type="CDD" id="cd00067">
    <property type="entry name" value="GAL4"/>
    <property type="match status" value="1"/>
</dbReference>
<gene>
    <name evidence="9" type="ORF">VPNG_06679</name>
</gene>
<dbReference type="GO" id="GO:0000981">
    <property type="term" value="F:DNA-binding transcription factor activity, RNA polymerase II-specific"/>
    <property type="evidence" value="ECO:0007669"/>
    <property type="project" value="InterPro"/>
</dbReference>
<dbReference type="GO" id="GO:0045944">
    <property type="term" value="P:positive regulation of transcription by RNA polymerase II"/>
    <property type="evidence" value="ECO:0007669"/>
    <property type="project" value="TreeGrafter"/>
</dbReference>
<dbReference type="AlphaFoldDB" id="A0A423WUZ9"/>
<dbReference type="PROSITE" id="PS00463">
    <property type="entry name" value="ZN2_CY6_FUNGAL_1"/>
    <property type="match status" value="1"/>
</dbReference>
<dbReference type="InterPro" id="IPR036864">
    <property type="entry name" value="Zn2-C6_fun-type_DNA-bd_sf"/>
</dbReference>
<evidence type="ECO:0000256" key="4">
    <source>
        <dbReference type="ARBA" id="ARBA00023125"/>
    </source>
</evidence>
<feature type="compositionally biased region" description="Pro residues" evidence="7">
    <location>
        <begin position="879"/>
        <end position="892"/>
    </location>
</feature>
<evidence type="ECO:0000256" key="2">
    <source>
        <dbReference type="ARBA" id="ARBA00022833"/>
    </source>
</evidence>
<evidence type="ECO:0000313" key="10">
    <source>
        <dbReference type="Proteomes" id="UP000285146"/>
    </source>
</evidence>
<sequence length="1039" mass="111873">MVSNSPGLAVAAYGTSSGVVASGYGSGAGLVTAGQAHQLPPHSNSQGDRGRPSIPPPSYAAHPTPSGQQQNNYPPYVGDDASPPWATSASSVGGNYAHNPATNEHFEMPPTKRQKVSDAGISRRPSQSPAHPTTAGTAQQRQMEAPSPPPLPRGGGSRTGIGRTKSRRGSEAMGLGASTNSPVVMKPKRVRTGCLTCRNRHLKCDEAMPVCLNCQKSNRKCERGVRLNFIDLRVEQPPFLLPPVDWKVVFQDESRLIASEYVGGMARYAKVNPKPVTPPAEEVVAEPRDPRADVLVPPAPQRFKGSSKTIPLASAQTVYYPGMLARPIQEQTYTAYEDQVTQTDTRKCSDTFIAMGSGPTPASSHSGHGGRASSFNLGMMHDAYGVRDEGVQIMHGYRSSDVSSVASSLVPQGVASSSSGSYRHATGSGPPDQHDGLMTPQSERNGERDYLNTPEEIHYMQVFIDEVAIWMDCLDNHKHFGRVIPYLALKSPMLLNAFLACGVKHLTLVDGVSYKDDKALYYYDTATTQLLRNLQNPERNTAECATTAVVLNVYEIMSEKPAARIHHIAGARALIRECKWNAKSTGIGAACFWLNVGMEILSCLTFNWATAWDPDQWGVDPDELMNMTADSPGREGRMPNASDCHHMIGGGAEDFPSPTSNVPGVGEEETWVHRILYITAKVANFRANIPQSQESSPHDEQVRLQSRFAEWQRLKKWCDTWNANCPRSMRPYGYLFASSTNSVFPNVWLIKRAAVVGRLFYHTAMCLLAQINPLKHPHHDDDETRTIQLHHAHQVCGIVANTKDRGVSSVAIRSLAIAGCVLTDPRQQDEVLSILNRIYRNTAWNLKKVVSELRKAWGWDVSDGPPAGGAAAPASGGPLPVPAHGPPPPPPSMASAAQASTLGSSAAAAGARTPLFGPRDLMIQTQDARRPSHFTTILGGDGGGGDGSPNSNQASSADDGEDEDEEAGDGSGNVHTPGSASSTAANAATPPSSSRPMVNPLLAQADFNQPNHPYREWYKPPEKGGHNWFGSSGGGVWPY</sequence>
<evidence type="ECO:0000256" key="7">
    <source>
        <dbReference type="SAM" id="MobiDB-lite"/>
    </source>
</evidence>
<dbReference type="OrthoDB" id="4078573at2759"/>
<dbReference type="PANTHER" id="PTHR37534:SF40">
    <property type="entry name" value="ZN(2)-C6 FUNGAL-TYPE DOMAIN-CONTAINING PROTEIN"/>
    <property type="match status" value="1"/>
</dbReference>
<dbReference type="EMBL" id="LKEB01000040">
    <property type="protein sequence ID" value="ROW07062.1"/>
    <property type="molecule type" value="Genomic_DNA"/>
</dbReference>
<keyword evidence="6" id="KW-0539">Nucleus</keyword>
<keyword evidence="3" id="KW-0805">Transcription regulation</keyword>
<evidence type="ECO:0000313" key="9">
    <source>
        <dbReference type="EMBL" id="ROW07062.1"/>
    </source>
</evidence>
<dbReference type="InParanoid" id="A0A423WUZ9"/>
<evidence type="ECO:0000256" key="3">
    <source>
        <dbReference type="ARBA" id="ARBA00023015"/>
    </source>
</evidence>
<organism evidence="9 10">
    <name type="scientific">Cytospora leucostoma</name>
    <dbReference type="NCBI Taxonomy" id="1230097"/>
    <lineage>
        <taxon>Eukaryota</taxon>
        <taxon>Fungi</taxon>
        <taxon>Dikarya</taxon>
        <taxon>Ascomycota</taxon>
        <taxon>Pezizomycotina</taxon>
        <taxon>Sordariomycetes</taxon>
        <taxon>Sordariomycetidae</taxon>
        <taxon>Diaporthales</taxon>
        <taxon>Cytosporaceae</taxon>
        <taxon>Cytospora</taxon>
    </lineage>
</organism>
<dbReference type="CDD" id="cd12148">
    <property type="entry name" value="fungal_TF_MHR"/>
    <property type="match status" value="1"/>
</dbReference>
<feature type="region of interest" description="Disordered" evidence="7">
    <location>
        <begin position="924"/>
        <end position="1039"/>
    </location>
</feature>
<dbReference type="InterPro" id="IPR021858">
    <property type="entry name" value="Fun_TF"/>
</dbReference>
<dbReference type="PROSITE" id="PS50048">
    <property type="entry name" value="ZN2_CY6_FUNGAL_2"/>
    <property type="match status" value="1"/>
</dbReference>
<evidence type="ECO:0000256" key="5">
    <source>
        <dbReference type="ARBA" id="ARBA00023163"/>
    </source>
</evidence>